<reference evidence="2 3" key="1">
    <citation type="submission" date="2018-08" db="EMBL/GenBank/DDBJ databases">
        <title>Recombination of ecologically and evolutionarily significant loci maintains genetic cohesion in the Pseudomonas syringae species complex.</title>
        <authorList>
            <person name="Dillon M."/>
            <person name="Thakur S."/>
            <person name="Almeida R.N.D."/>
            <person name="Weir B.S."/>
            <person name="Guttman D.S."/>
        </authorList>
    </citation>
    <scope>NUCLEOTIDE SEQUENCE [LARGE SCALE GENOMIC DNA]</scope>
    <source>
        <strain evidence="2 3">ICMP 6917</strain>
    </source>
</reference>
<proteinExistence type="predicted"/>
<dbReference type="InterPro" id="IPR001451">
    <property type="entry name" value="Hexapep"/>
</dbReference>
<keyword evidence="4" id="KW-1185">Reference proteome</keyword>
<dbReference type="Pfam" id="PF00132">
    <property type="entry name" value="Hexapep"/>
    <property type="match status" value="1"/>
</dbReference>
<comment type="caution">
    <text evidence="2">The sequence shown here is derived from an EMBL/GenBank/DDBJ whole genome shotgun (WGS) entry which is preliminary data.</text>
</comment>
<gene>
    <name evidence="2" type="ORF">ALP84_00763</name>
    <name evidence="1" type="ORF">PSCICP_47370</name>
</gene>
<dbReference type="InterPro" id="IPR047324">
    <property type="entry name" value="LbH_gamma_CA-like"/>
</dbReference>
<dbReference type="GeneID" id="93657897"/>
<dbReference type="RefSeq" id="WP_025258876.1">
    <property type="nucleotide sequence ID" value="NZ_BLWA01000021.1"/>
</dbReference>
<evidence type="ECO:0000313" key="2">
    <source>
        <dbReference type="EMBL" id="RMR58932.1"/>
    </source>
</evidence>
<evidence type="ECO:0000313" key="4">
    <source>
        <dbReference type="Proteomes" id="UP000614982"/>
    </source>
</evidence>
<evidence type="ECO:0000313" key="3">
    <source>
        <dbReference type="Proteomes" id="UP000278332"/>
    </source>
</evidence>
<protein>
    <submittedName>
        <fullName evidence="2">Bacterial transferase, hexapeptide repeat protein</fullName>
    </submittedName>
    <submittedName>
        <fullName evidence="1">Gamma carbonic anhydrase family protein</fullName>
    </submittedName>
</protein>
<reference evidence="1 4" key="2">
    <citation type="submission" date="2020-05" db="EMBL/GenBank/DDBJ databases">
        <title>Genetic diversity of Pseudomonas cichorii.</title>
        <authorList>
            <person name="Tani S."/>
            <person name="Yagi H."/>
            <person name="Hashimoto S."/>
            <person name="Iiyama K."/>
            <person name="Furuya N."/>
        </authorList>
    </citation>
    <scope>NUCLEOTIDE SEQUENCE [LARGE SCALE GENOMIC DNA]</scope>
    <source>
        <strain evidence="1 4">LMG 2162</strain>
    </source>
</reference>
<dbReference type="InterPro" id="IPR011004">
    <property type="entry name" value="Trimer_LpxA-like_sf"/>
</dbReference>
<accession>A0A3M4W6U9</accession>
<dbReference type="EMBL" id="RBRY01000063">
    <property type="protein sequence ID" value="RMR58932.1"/>
    <property type="molecule type" value="Genomic_DNA"/>
</dbReference>
<dbReference type="PANTHER" id="PTHR13061">
    <property type="entry name" value="DYNACTIN SUBUNIT P25"/>
    <property type="match status" value="1"/>
</dbReference>
<dbReference type="CDD" id="cd04645">
    <property type="entry name" value="LbH_gamma_CA_like"/>
    <property type="match status" value="1"/>
</dbReference>
<dbReference type="SUPFAM" id="SSF51161">
    <property type="entry name" value="Trimeric LpxA-like enzymes"/>
    <property type="match status" value="1"/>
</dbReference>
<dbReference type="Proteomes" id="UP000614982">
    <property type="component" value="Unassembled WGS sequence"/>
</dbReference>
<sequence length="174" mass="18608">MKYRLGDSCVQTDPHSWIAPNAVLIGKVKLEAGSSVWFNAVLRGDNELIHIGENSNVQDGTVMHTDMGSPLNIGKGVTIGHNVMLHGCSVDDYSLIGINSVILNGAKIGKYCIIGANSLIGEGKVIPDGSLVMGSPGKVVRELTDVQKKMLEASAAHYVHNAQRYARDLAVQED</sequence>
<dbReference type="InterPro" id="IPR050484">
    <property type="entry name" value="Transf_Hexapept/Carb_Anhydrase"/>
</dbReference>
<name>A0A3M4W6U9_PSECI</name>
<dbReference type="Proteomes" id="UP000278332">
    <property type="component" value="Unassembled WGS sequence"/>
</dbReference>
<keyword evidence="2" id="KW-0808">Transferase</keyword>
<dbReference type="Gene3D" id="2.160.10.10">
    <property type="entry name" value="Hexapeptide repeat proteins"/>
    <property type="match status" value="1"/>
</dbReference>
<dbReference type="EMBL" id="BLWA01000021">
    <property type="protein sequence ID" value="GFM94765.1"/>
    <property type="molecule type" value="Genomic_DNA"/>
</dbReference>
<organism evidence="2 3">
    <name type="scientific">Pseudomonas cichorii</name>
    <dbReference type="NCBI Taxonomy" id="36746"/>
    <lineage>
        <taxon>Bacteria</taxon>
        <taxon>Pseudomonadati</taxon>
        <taxon>Pseudomonadota</taxon>
        <taxon>Gammaproteobacteria</taxon>
        <taxon>Pseudomonadales</taxon>
        <taxon>Pseudomonadaceae</taxon>
        <taxon>Pseudomonas</taxon>
    </lineage>
</organism>
<evidence type="ECO:0000313" key="1">
    <source>
        <dbReference type="EMBL" id="GFM94765.1"/>
    </source>
</evidence>
<dbReference type="GO" id="GO:0016740">
    <property type="term" value="F:transferase activity"/>
    <property type="evidence" value="ECO:0007669"/>
    <property type="project" value="UniProtKB-KW"/>
</dbReference>
<dbReference type="OrthoDB" id="9803036at2"/>
<dbReference type="AlphaFoldDB" id="A0A3M4W6U9"/>
<dbReference type="PANTHER" id="PTHR13061:SF29">
    <property type="entry name" value="GAMMA CARBONIC ANHYDRASE-LIKE 1, MITOCHONDRIAL-RELATED"/>
    <property type="match status" value="1"/>
</dbReference>